<evidence type="ECO:0000313" key="2">
    <source>
        <dbReference type="EMBL" id="GCC46913.1"/>
    </source>
</evidence>
<proteinExistence type="predicted"/>
<sequence length="120" mass="13162">MRIALVSAFFLIFCSPILAAAEAEFPSEFRGFWVGDQATCDALKKASPADLHDGQRWLKIAATDILGTTQGRLLRELPAPRAPVKRTFEFQIADDMGLIAQLSFVDRGLSETVTGGHARR</sequence>
<gene>
    <name evidence="2" type="ORF">chiPu_0030761</name>
</gene>
<dbReference type="EMBL" id="BEZZ01192445">
    <property type="protein sequence ID" value="GCC46913.1"/>
    <property type="molecule type" value="Genomic_DNA"/>
</dbReference>
<name>A0A401TW84_CHIPU</name>
<evidence type="ECO:0000256" key="1">
    <source>
        <dbReference type="SAM" id="SignalP"/>
    </source>
</evidence>
<comment type="caution">
    <text evidence="2">The sequence shown here is derived from an EMBL/GenBank/DDBJ whole genome shotgun (WGS) entry which is preliminary data.</text>
</comment>
<accession>A0A401TW84</accession>
<evidence type="ECO:0000313" key="3">
    <source>
        <dbReference type="Proteomes" id="UP000287033"/>
    </source>
</evidence>
<reference evidence="2 3" key="1">
    <citation type="journal article" date="2018" name="Nat. Ecol. Evol.">
        <title>Shark genomes provide insights into elasmobranch evolution and the origin of vertebrates.</title>
        <authorList>
            <person name="Hara Y"/>
            <person name="Yamaguchi K"/>
            <person name="Onimaru K"/>
            <person name="Kadota M"/>
            <person name="Koyanagi M"/>
            <person name="Keeley SD"/>
            <person name="Tatsumi K"/>
            <person name="Tanaka K"/>
            <person name="Motone F"/>
            <person name="Kageyama Y"/>
            <person name="Nozu R"/>
            <person name="Adachi N"/>
            <person name="Nishimura O"/>
            <person name="Nakagawa R"/>
            <person name="Tanegashima C"/>
            <person name="Kiyatake I"/>
            <person name="Matsumoto R"/>
            <person name="Murakumo K"/>
            <person name="Nishida K"/>
            <person name="Terakita A"/>
            <person name="Kuratani S"/>
            <person name="Sato K"/>
            <person name="Hyodo S Kuraku.S."/>
        </authorList>
    </citation>
    <scope>NUCLEOTIDE SEQUENCE [LARGE SCALE GENOMIC DNA]</scope>
</reference>
<dbReference type="AlphaFoldDB" id="A0A401TW84"/>
<protein>
    <submittedName>
        <fullName evidence="2">Uncharacterized protein</fullName>
    </submittedName>
</protein>
<organism evidence="2 3">
    <name type="scientific">Chiloscyllium punctatum</name>
    <name type="common">Brownbanded bambooshark</name>
    <name type="synonym">Hemiscyllium punctatum</name>
    <dbReference type="NCBI Taxonomy" id="137246"/>
    <lineage>
        <taxon>Eukaryota</taxon>
        <taxon>Metazoa</taxon>
        <taxon>Chordata</taxon>
        <taxon>Craniata</taxon>
        <taxon>Vertebrata</taxon>
        <taxon>Chondrichthyes</taxon>
        <taxon>Elasmobranchii</taxon>
        <taxon>Galeomorphii</taxon>
        <taxon>Galeoidea</taxon>
        <taxon>Orectolobiformes</taxon>
        <taxon>Hemiscylliidae</taxon>
        <taxon>Chiloscyllium</taxon>
    </lineage>
</organism>
<keyword evidence="3" id="KW-1185">Reference proteome</keyword>
<feature type="chain" id="PRO_5019445317" evidence="1">
    <location>
        <begin position="20"/>
        <end position="120"/>
    </location>
</feature>
<feature type="non-terminal residue" evidence="2">
    <location>
        <position position="120"/>
    </location>
</feature>
<keyword evidence="1" id="KW-0732">Signal</keyword>
<dbReference type="Proteomes" id="UP000287033">
    <property type="component" value="Unassembled WGS sequence"/>
</dbReference>
<feature type="signal peptide" evidence="1">
    <location>
        <begin position="1"/>
        <end position="19"/>
    </location>
</feature>